<accession>A0A397IT13</accession>
<proteinExistence type="predicted"/>
<dbReference type="AlphaFoldDB" id="A0A397IT13"/>
<organism evidence="1 2">
    <name type="scientific">Diversispora epigaea</name>
    <dbReference type="NCBI Taxonomy" id="1348612"/>
    <lineage>
        <taxon>Eukaryota</taxon>
        <taxon>Fungi</taxon>
        <taxon>Fungi incertae sedis</taxon>
        <taxon>Mucoromycota</taxon>
        <taxon>Glomeromycotina</taxon>
        <taxon>Glomeromycetes</taxon>
        <taxon>Diversisporales</taxon>
        <taxon>Diversisporaceae</taxon>
        <taxon>Diversispora</taxon>
    </lineage>
</organism>
<name>A0A397IT13_9GLOM</name>
<protein>
    <submittedName>
        <fullName evidence="1">Uncharacterized protein</fullName>
    </submittedName>
</protein>
<gene>
    <name evidence="1" type="ORF">Glove_151g9</name>
</gene>
<sequence length="100" mass="11641">MKKLYSNYNNNHGNYNDDGDDTGITKDAKELQWTIKSVLAGNVDATCNVEYNYDNYRGIEIKKNLNAFKWFKKAAENYYIDSQYMLGKIIYKGYGTKKIL</sequence>
<dbReference type="EMBL" id="PQFF01000142">
    <property type="protein sequence ID" value="RHZ79101.1"/>
    <property type="molecule type" value="Genomic_DNA"/>
</dbReference>
<evidence type="ECO:0000313" key="2">
    <source>
        <dbReference type="Proteomes" id="UP000266861"/>
    </source>
</evidence>
<reference evidence="1 2" key="1">
    <citation type="submission" date="2018-08" db="EMBL/GenBank/DDBJ databases">
        <title>Genome and evolution of the arbuscular mycorrhizal fungus Diversispora epigaea (formerly Glomus versiforme) and its bacterial endosymbionts.</title>
        <authorList>
            <person name="Sun X."/>
            <person name="Fei Z."/>
            <person name="Harrison M."/>
        </authorList>
    </citation>
    <scope>NUCLEOTIDE SEQUENCE [LARGE SCALE GENOMIC DNA]</scope>
    <source>
        <strain evidence="1 2">IT104</strain>
    </source>
</reference>
<comment type="caution">
    <text evidence="1">The sequence shown here is derived from an EMBL/GenBank/DDBJ whole genome shotgun (WGS) entry which is preliminary data.</text>
</comment>
<dbReference type="SUPFAM" id="SSF81901">
    <property type="entry name" value="HCP-like"/>
    <property type="match status" value="1"/>
</dbReference>
<keyword evidence="2" id="KW-1185">Reference proteome</keyword>
<dbReference type="InterPro" id="IPR011990">
    <property type="entry name" value="TPR-like_helical_dom_sf"/>
</dbReference>
<dbReference type="Gene3D" id="1.25.40.10">
    <property type="entry name" value="Tetratricopeptide repeat domain"/>
    <property type="match status" value="1"/>
</dbReference>
<dbReference type="OrthoDB" id="2425131at2759"/>
<evidence type="ECO:0000313" key="1">
    <source>
        <dbReference type="EMBL" id="RHZ79101.1"/>
    </source>
</evidence>
<dbReference type="Proteomes" id="UP000266861">
    <property type="component" value="Unassembled WGS sequence"/>
</dbReference>